<dbReference type="GO" id="GO:0004519">
    <property type="term" value="F:endonuclease activity"/>
    <property type="evidence" value="ECO:0007669"/>
    <property type="project" value="UniProtKB-KW"/>
</dbReference>
<dbReference type="InterPro" id="IPR002036">
    <property type="entry name" value="YbeY"/>
</dbReference>
<keyword evidence="5" id="KW-0255">Endonuclease</keyword>
<protein>
    <submittedName>
        <fullName evidence="8">rRNA maturation RNase YbeY</fullName>
    </submittedName>
</protein>
<keyword evidence="6" id="KW-0378">Hydrolase</keyword>
<evidence type="ECO:0000256" key="3">
    <source>
        <dbReference type="ARBA" id="ARBA00022722"/>
    </source>
</evidence>
<proteinExistence type="inferred from homology"/>
<dbReference type="GO" id="GO:0004222">
    <property type="term" value="F:metalloendopeptidase activity"/>
    <property type="evidence" value="ECO:0007669"/>
    <property type="project" value="InterPro"/>
</dbReference>
<evidence type="ECO:0000256" key="1">
    <source>
        <dbReference type="ARBA" id="ARBA00001947"/>
    </source>
</evidence>
<dbReference type="GO" id="GO:0046872">
    <property type="term" value="F:metal ion binding"/>
    <property type="evidence" value="ECO:0007669"/>
    <property type="project" value="UniProtKB-KW"/>
</dbReference>
<evidence type="ECO:0000256" key="5">
    <source>
        <dbReference type="ARBA" id="ARBA00022759"/>
    </source>
</evidence>
<reference evidence="8" key="1">
    <citation type="journal article" date="2021" name="Proc. Natl. Acad. Sci. U.S.A.">
        <title>A Catalog of Tens of Thousands of Viruses from Human Metagenomes Reveals Hidden Associations with Chronic Diseases.</title>
        <authorList>
            <person name="Tisza M.J."/>
            <person name="Buck C.B."/>
        </authorList>
    </citation>
    <scope>NUCLEOTIDE SEQUENCE</scope>
    <source>
        <strain evidence="8">CtBLh2</strain>
    </source>
</reference>
<keyword evidence="7" id="KW-0862">Zinc</keyword>
<dbReference type="Pfam" id="PF02130">
    <property type="entry name" value="YbeY"/>
    <property type="match status" value="1"/>
</dbReference>
<comment type="similarity">
    <text evidence="2">Belongs to the endoribonuclease YbeY family.</text>
</comment>
<evidence type="ECO:0000313" key="8">
    <source>
        <dbReference type="EMBL" id="DAF45291.1"/>
    </source>
</evidence>
<dbReference type="HAMAP" id="MF_00009">
    <property type="entry name" value="Endoribonucl_YbeY"/>
    <property type="match status" value="1"/>
</dbReference>
<dbReference type="PANTHER" id="PTHR46986:SF1">
    <property type="entry name" value="ENDORIBONUCLEASE YBEY, CHLOROPLASTIC"/>
    <property type="match status" value="1"/>
</dbReference>
<keyword evidence="3" id="KW-0540">Nuclease</keyword>
<name>A0A8S5S396_9CAUD</name>
<evidence type="ECO:0000256" key="2">
    <source>
        <dbReference type="ARBA" id="ARBA00010875"/>
    </source>
</evidence>
<comment type="cofactor">
    <cofactor evidence="1">
        <name>Zn(2+)</name>
        <dbReference type="ChEBI" id="CHEBI:29105"/>
    </cofactor>
</comment>
<evidence type="ECO:0000256" key="4">
    <source>
        <dbReference type="ARBA" id="ARBA00022723"/>
    </source>
</evidence>
<dbReference type="InterPro" id="IPR023091">
    <property type="entry name" value="MetalPrtase_cat_dom_sf_prd"/>
</dbReference>
<keyword evidence="4" id="KW-0479">Metal-binding</keyword>
<dbReference type="SUPFAM" id="SSF55486">
    <property type="entry name" value="Metalloproteases ('zincins'), catalytic domain"/>
    <property type="match status" value="1"/>
</dbReference>
<dbReference type="Gene3D" id="3.40.390.30">
    <property type="entry name" value="Metalloproteases ('zincins'), catalytic domain"/>
    <property type="match status" value="1"/>
</dbReference>
<evidence type="ECO:0000256" key="7">
    <source>
        <dbReference type="ARBA" id="ARBA00022833"/>
    </source>
</evidence>
<sequence>MAVRYYNDDCKYRLPQKRLTAEWLRRVAEEEGYVLGDVSYIFCSAQRLLEMNRQYLGHDYFTDVITFDYSDRSDTRIVSGDIFIDVETVADNARQYGATALQEMRRVVVHGVLHLCGQGDKTPRSNAQMHRKEDKYLKFWEKEE</sequence>
<dbReference type="NCBIfam" id="TIGR00043">
    <property type="entry name" value="rRNA maturation RNase YbeY"/>
    <property type="match status" value="1"/>
</dbReference>
<organism evidence="8">
    <name type="scientific">Siphoviridae sp. ctBLh2</name>
    <dbReference type="NCBI Taxonomy" id="2827803"/>
    <lineage>
        <taxon>Viruses</taxon>
        <taxon>Duplodnaviria</taxon>
        <taxon>Heunggongvirae</taxon>
        <taxon>Uroviricota</taxon>
        <taxon>Caudoviricetes</taxon>
    </lineage>
</organism>
<dbReference type="GO" id="GO:0006364">
    <property type="term" value="P:rRNA processing"/>
    <property type="evidence" value="ECO:0007669"/>
    <property type="project" value="InterPro"/>
</dbReference>
<dbReference type="EMBL" id="BK032514">
    <property type="protein sequence ID" value="DAF45291.1"/>
    <property type="molecule type" value="Genomic_DNA"/>
</dbReference>
<accession>A0A8S5S396</accession>
<evidence type="ECO:0000256" key="6">
    <source>
        <dbReference type="ARBA" id="ARBA00022801"/>
    </source>
</evidence>
<dbReference type="PANTHER" id="PTHR46986">
    <property type="entry name" value="ENDORIBONUCLEASE YBEY, CHLOROPLASTIC"/>
    <property type="match status" value="1"/>
</dbReference>